<evidence type="ECO:0000256" key="1">
    <source>
        <dbReference type="ARBA" id="ARBA00004141"/>
    </source>
</evidence>
<dbReference type="PANTHER" id="PTHR31419">
    <property type="entry name" value="PROTEIN PIN-LIKES 2"/>
    <property type="match status" value="1"/>
</dbReference>
<feature type="transmembrane region" description="Helical" evidence="6">
    <location>
        <begin position="6"/>
        <end position="31"/>
    </location>
</feature>
<name>A0A1Y1HTU8_KLENI</name>
<feature type="transmembrane region" description="Helical" evidence="6">
    <location>
        <begin position="77"/>
        <end position="98"/>
    </location>
</feature>
<evidence type="ECO:0000313" key="8">
    <source>
        <dbReference type="Proteomes" id="UP000054558"/>
    </source>
</evidence>
<dbReference type="OrthoDB" id="191139at2759"/>
<feature type="transmembrane region" description="Helical" evidence="6">
    <location>
        <begin position="379"/>
        <end position="402"/>
    </location>
</feature>
<feature type="transmembrane region" description="Helical" evidence="6">
    <location>
        <begin position="277"/>
        <end position="298"/>
    </location>
</feature>
<dbReference type="InterPro" id="IPR004776">
    <property type="entry name" value="Mem_transp_PIN-like"/>
</dbReference>
<feature type="transmembrane region" description="Helical" evidence="6">
    <location>
        <begin position="310"/>
        <end position="330"/>
    </location>
</feature>
<reference evidence="7 8" key="1">
    <citation type="journal article" date="2014" name="Nat. Commun.">
        <title>Klebsormidium flaccidum genome reveals primary factors for plant terrestrial adaptation.</title>
        <authorList>
            <person name="Hori K."/>
            <person name="Maruyama F."/>
            <person name="Fujisawa T."/>
            <person name="Togashi T."/>
            <person name="Yamamoto N."/>
            <person name="Seo M."/>
            <person name="Sato S."/>
            <person name="Yamada T."/>
            <person name="Mori H."/>
            <person name="Tajima N."/>
            <person name="Moriyama T."/>
            <person name="Ikeuchi M."/>
            <person name="Watanabe M."/>
            <person name="Wada H."/>
            <person name="Kobayashi K."/>
            <person name="Saito M."/>
            <person name="Masuda T."/>
            <person name="Sasaki-Sekimoto Y."/>
            <person name="Mashiguchi K."/>
            <person name="Awai K."/>
            <person name="Shimojima M."/>
            <person name="Masuda S."/>
            <person name="Iwai M."/>
            <person name="Nobusawa T."/>
            <person name="Narise T."/>
            <person name="Kondo S."/>
            <person name="Saito H."/>
            <person name="Sato R."/>
            <person name="Murakawa M."/>
            <person name="Ihara Y."/>
            <person name="Oshima-Yamada Y."/>
            <person name="Ohtaka K."/>
            <person name="Satoh M."/>
            <person name="Sonobe K."/>
            <person name="Ishii M."/>
            <person name="Ohtani R."/>
            <person name="Kanamori-Sato M."/>
            <person name="Honoki R."/>
            <person name="Miyazaki D."/>
            <person name="Mochizuki H."/>
            <person name="Umetsu J."/>
            <person name="Higashi K."/>
            <person name="Shibata D."/>
            <person name="Kamiya Y."/>
            <person name="Sato N."/>
            <person name="Nakamura Y."/>
            <person name="Tabata S."/>
            <person name="Ida S."/>
            <person name="Kurokawa K."/>
            <person name="Ohta H."/>
        </authorList>
    </citation>
    <scope>NUCLEOTIDE SEQUENCE [LARGE SCALE GENOMIC DNA]</scope>
    <source>
        <strain evidence="7 8">NIES-2285</strain>
    </source>
</reference>
<feature type="transmembrane region" description="Helical" evidence="6">
    <location>
        <begin position="240"/>
        <end position="257"/>
    </location>
</feature>
<dbReference type="STRING" id="105231.A0A1Y1HTU8"/>
<sequence length="403" mass="43657">MTPAMGLWAIFETACYPVAQVLLLCLVGAVLASRRVNKFSPDARKHLNHMVFLVFTPALVFVNLGPAATIAALWQWWFLPFSVLINTILGACLGYLVVALTKPPPHLVRLTVACCAVGNMSNLPLVLIGAICSNSGAVFGPECSSQGLAYSSYGMVMGVIAMWVFAYPYLEPPHETDELLNSLCHHRFESNDDRGLSPGLQATRDVVNSSTEPFADERIRGGPKCWEWQSFLGRQRWDRIITPPVSGVICAILVGAISPLKSALFGPNARFKLLTDVIVNLAAAMTPCMMLVLGGNIAEGPRASALKAQTILGIGCVRLIVLPVLGIGVLKCADALSLLPPNDPLFRFVVLLLSAMPTTHNIGIAATMHGTRELETSALLFWSYLASTLTIPVFMMLFLYYLL</sequence>
<keyword evidence="5" id="KW-0927">Auxin signaling pathway</keyword>
<feature type="transmembrane region" description="Helical" evidence="6">
    <location>
        <begin position="51"/>
        <end position="71"/>
    </location>
</feature>
<evidence type="ECO:0000256" key="3">
    <source>
        <dbReference type="ARBA" id="ARBA00022989"/>
    </source>
</evidence>
<gene>
    <name evidence="7" type="ORF">KFL_000990040</name>
</gene>
<protein>
    <submittedName>
        <fullName evidence="7">Putative auxin efflux carrier family protein</fullName>
    </submittedName>
</protein>
<feature type="transmembrane region" description="Helical" evidence="6">
    <location>
        <begin position="345"/>
        <end position="367"/>
    </location>
</feature>
<evidence type="ECO:0000256" key="5">
    <source>
        <dbReference type="ARBA" id="ARBA00023294"/>
    </source>
</evidence>
<dbReference type="InterPro" id="IPR039305">
    <property type="entry name" value="PILS2/6"/>
</dbReference>
<evidence type="ECO:0000313" key="7">
    <source>
        <dbReference type="EMBL" id="GAQ82055.1"/>
    </source>
</evidence>
<accession>A0A1Y1HTU8</accession>
<feature type="transmembrane region" description="Helical" evidence="6">
    <location>
        <begin position="151"/>
        <end position="170"/>
    </location>
</feature>
<dbReference type="AlphaFoldDB" id="A0A1Y1HTU8"/>
<dbReference type="EMBL" id="DF237048">
    <property type="protein sequence ID" value="GAQ82055.1"/>
    <property type="molecule type" value="Genomic_DNA"/>
</dbReference>
<keyword evidence="4 6" id="KW-0472">Membrane</keyword>
<keyword evidence="2 6" id="KW-0812">Transmembrane</keyword>
<feature type="transmembrane region" description="Helical" evidence="6">
    <location>
        <begin position="110"/>
        <end position="131"/>
    </location>
</feature>
<dbReference type="GO" id="GO:0080162">
    <property type="term" value="P:endoplasmic reticulum to cytosol auxin transport"/>
    <property type="evidence" value="ECO:0007669"/>
    <property type="project" value="InterPro"/>
</dbReference>
<comment type="subcellular location">
    <subcellularLocation>
        <location evidence="1">Membrane</location>
        <topology evidence="1">Multi-pass membrane protein</topology>
    </subcellularLocation>
</comment>
<dbReference type="GO" id="GO:0016020">
    <property type="term" value="C:membrane"/>
    <property type="evidence" value="ECO:0007669"/>
    <property type="project" value="UniProtKB-SubCell"/>
</dbReference>
<dbReference type="Pfam" id="PF03547">
    <property type="entry name" value="Mem_trans"/>
    <property type="match status" value="1"/>
</dbReference>
<evidence type="ECO:0000256" key="6">
    <source>
        <dbReference type="SAM" id="Phobius"/>
    </source>
</evidence>
<organism evidence="7 8">
    <name type="scientific">Klebsormidium nitens</name>
    <name type="common">Green alga</name>
    <name type="synonym">Ulothrix nitens</name>
    <dbReference type="NCBI Taxonomy" id="105231"/>
    <lineage>
        <taxon>Eukaryota</taxon>
        <taxon>Viridiplantae</taxon>
        <taxon>Streptophyta</taxon>
        <taxon>Klebsormidiophyceae</taxon>
        <taxon>Klebsormidiales</taxon>
        <taxon>Klebsormidiaceae</taxon>
        <taxon>Klebsormidium</taxon>
    </lineage>
</organism>
<keyword evidence="3 6" id="KW-1133">Transmembrane helix</keyword>
<keyword evidence="8" id="KW-1185">Reference proteome</keyword>
<dbReference type="GO" id="GO:0009734">
    <property type="term" value="P:auxin-activated signaling pathway"/>
    <property type="evidence" value="ECO:0007669"/>
    <property type="project" value="UniProtKB-KW"/>
</dbReference>
<dbReference type="OMA" id="WVSVKAF"/>
<dbReference type="PANTHER" id="PTHR31419:SF1">
    <property type="entry name" value="PROTEIN PIN-LIKES 6"/>
    <property type="match status" value="1"/>
</dbReference>
<dbReference type="Proteomes" id="UP000054558">
    <property type="component" value="Unassembled WGS sequence"/>
</dbReference>
<evidence type="ECO:0000256" key="4">
    <source>
        <dbReference type="ARBA" id="ARBA00023136"/>
    </source>
</evidence>
<evidence type="ECO:0000256" key="2">
    <source>
        <dbReference type="ARBA" id="ARBA00022692"/>
    </source>
</evidence>
<proteinExistence type="predicted"/>